<organism evidence="5 6">
    <name type="scientific">Actinomadura meyerae</name>
    <dbReference type="NCBI Taxonomy" id="240840"/>
    <lineage>
        <taxon>Bacteria</taxon>
        <taxon>Bacillati</taxon>
        <taxon>Actinomycetota</taxon>
        <taxon>Actinomycetes</taxon>
        <taxon>Streptosporangiales</taxon>
        <taxon>Thermomonosporaceae</taxon>
        <taxon>Actinomadura</taxon>
    </lineage>
</organism>
<keyword evidence="2" id="KW-0067">ATP-binding</keyword>
<dbReference type="SMART" id="SM00421">
    <property type="entry name" value="HTH_LUXR"/>
    <property type="match status" value="1"/>
</dbReference>
<dbReference type="GO" id="GO:0005737">
    <property type="term" value="C:cytoplasm"/>
    <property type="evidence" value="ECO:0007669"/>
    <property type="project" value="TreeGrafter"/>
</dbReference>
<dbReference type="GO" id="GO:0004016">
    <property type="term" value="F:adenylate cyclase activity"/>
    <property type="evidence" value="ECO:0007669"/>
    <property type="project" value="TreeGrafter"/>
</dbReference>
<reference evidence="5 6" key="1">
    <citation type="submission" date="2017-06" db="EMBL/GenBank/DDBJ databases">
        <authorList>
            <person name="Kim H.J."/>
            <person name="Triplett B.A."/>
        </authorList>
    </citation>
    <scope>NUCLEOTIDE SEQUENCE [LARGE SCALE GENOMIC DNA]</scope>
    <source>
        <strain evidence="5 6">DSM 44715</strain>
    </source>
</reference>
<dbReference type="PRINTS" id="PR00038">
    <property type="entry name" value="HTHLUXR"/>
</dbReference>
<dbReference type="PANTHER" id="PTHR16305">
    <property type="entry name" value="TESTICULAR SOLUBLE ADENYLYL CYCLASE"/>
    <property type="match status" value="1"/>
</dbReference>
<dbReference type="Pfam" id="PF13191">
    <property type="entry name" value="AAA_16"/>
    <property type="match status" value="1"/>
</dbReference>
<dbReference type="AlphaFoldDB" id="A0A239JIP6"/>
<dbReference type="GO" id="GO:0005524">
    <property type="term" value="F:ATP binding"/>
    <property type="evidence" value="ECO:0007669"/>
    <property type="project" value="UniProtKB-KW"/>
</dbReference>
<name>A0A239JIP6_9ACTN</name>
<dbReference type="Gene3D" id="1.10.10.10">
    <property type="entry name" value="Winged helix-like DNA-binding domain superfamily/Winged helix DNA-binding domain"/>
    <property type="match status" value="1"/>
</dbReference>
<dbReference type="InterPro" id="IPR000792">
    <property type="entry name" value="Tscrpt_reg_LuxR_C"/>
</dbReference>
<evidence type="ECO:0000256" key="1">
    <source>
        <dbReference type="ARBA" id="ARBA00022741"/>
    </source>
</evidence>
<dbReference type="RefSeq" id="WP_089327053.1">
    <property type="nucleotide sequence ID" value="NZ_FZOR01000015.1"/>
</dbReference>
<dbReference type="CDD" id="cd06170">
    <property type="entry name" value="LuxR_C_like"/>
    <property type="match status" value="1"/>
</dbReference>
<dbReference type="GO" id="GO:0003677">
    <property type="term" value="F:DNA binding"/>
    <property type="evidence" value="ECO:0007669"/>
    <property type="project" value="InterPro"/>
</dbReference>
<evidence type="ECO:0000313" key="6">
    <source>
        <dbReference type="Proteomes" id="UP000198318"/>
    </source>
</evidence>
<dbReference type="Pfam" id="PF00196">
    <property type="entry name" value="GerE"/>
    <property type="match status" value="1"/>
</dbReference>
<dbReference type="SUPFAM" id="SSF46894">
    <property type="entry name" value="C-terminal effector domain of the bipartite response regulators"/>
    <property type="match status" value="1"/>
</dbReference>
<dbReference type="SUPFAM" id="SSF52540">
    <property type="entry name" value="P-loop containing nucleoside triphosphate hydrolases"/>
    <property type="match status" value="1"/>
</dbReference>
<dbReference type="PANTHER" id="PTHR16305:SF35">
    <property type="entry name" value="TRANSCRIPTIONAL ACTIVATOR DOMAIN"/>
    <property type="match status" value="1"/>
</dbReference>
<dbReference type="InterPro" id="IPR041664">
    <property type="entry name" value="AAA_16"/>
</dbReference>
<dbReference type="EMBL" id="FZOR01000015">
    <property type="protein sequence ID" value="SNT05705.1"/>
    <property type="molecule type" value="Genomic_DNA"/>
</dbReference>
<evidence type="ECO:0000256" key="3">
    <source>
        <dbReference type="SAM" id="MobiDB-lite"/>
    </source>
</evidence>
<dbReference type="InterPro" id="IPR027417">
    <property type="entry name" value="P-loop_NTPase"/>
</dbReference>
<protein>
    <submittedName>
        <fullName evidence="5">Predicted ATPase</fullName>
    </submittedName>
</protein>
<proteinExistence type="predicted"/>
<keyword evidence="1" id="KW-0547">Nucleotide-binding</keyword>
<dbReference type="Proteomes" id="UP000198318">
    <property type="component" value="Unassembled WGS sequence"/>
</dbReference>
<sequence>MAVKEMAREAGGVLTPDDGLPLRGRDAEVAELTGWLGRLCSGRGGILLIEGVPGSGKSRLLREARVIAESLPVRVLGGAGERDRRNVPFGALLDMLASPAFDAAALRTLSGSAEQRFWLFRALRDELERAARERPLLVVLDDLQWCDAGTLLALRTLPARLSAHPIRWLVAARTGSPGADVRAAVARLADAGARTMRLGPLPADAASQMAADLLGAEPGADVLALIRRAEGRPLAVTEIVSGLRAEGAVIRTGGAARLTGRHSPVHSYGSARRLLGHLSPVARDVLRLASVLGRDLDAGRLADLGGYGAAEVVTALQEAVDAGLVRAGDPLGFRHDLVREAVRGTVPAARRRALRKRAAELSLAQGVPIGQVALALAETAEPGDADTTALLRRALAELAEAAPDAAVPLARQAVALAPAGSPERAAAVAEAVPLLVRTGRGGEGRKLADSVLDGPLDAAVEGRIRLEAGLSALQGSYAEALRHSRAGAALDGLPDGMRAQLMAVQCLSTVLTGDVAAAERLLAPATEAAVQAEDGAALALLHTADSLAHARRMEFAAAERLAAAAVAASPDTAALFRPAVWQASLHGMTGRLEEGLRGAADGAAAARRPGQTHGLPLWLATHARLLLAAGRLAEARAEADAALAMTGEAGAGEAVSFDALSVAGRVAALTGVTAAAGRVLGTSEADGLRRPGEWPADDPLFVRMLLSAGRSGNAAAVVDEAERRAALNPGIGFFTAVAAHARGLLDNDIAPIRQAVEILRGCPYPLALASALEDAGRLLLDADRNAAIAYLTEAEDGYVRTGADHEAARVRRRMGSAGQRQRRRSRPRRAEQGWQALTPAERRVAALVAGGATNREAAAQLFLSPATVGTHVMHVFQKLGVNSRVQLARLYLEHGETAG</sequence>
<evidence type="ECO:0000313" key="5">
    <source>
        <dbReference type="EMBL" id="SNT05705.1"/>
    </source>
</evidence>
<keyword evidence="6" id="KW-1185">Reference proteome</keyword>
<evidence type="ECO:0000256" key="2">
    <source>
        <dbReference type="ARBA" id="ARBA00022840"/>
    </source>
</evidence>
<gene>
    <name evidence="5" type="ORF">SAMN05443665_101528</name>
</gene>
<dbReference type="PROSITE" id="PS50043">
    <property type="entry name" value="HTH_LUXR_2"/>
    <property type="match status" value="1"/>
</dbReference>
<dbReference type="InterPro" id="IPR036388">
    <property type="entry name" value="WH-like_DNA-bd_sf"/>
</dbReference>
<feature type="domain" description="HTH luxR-type" evidence="4">
    <location>
        <begin position="830"/>
        <end position="895"/>
    </location>
</feature>
<evidence type="ECO:0000259" key="4">
    <source>
        <dbReference type="PROSITE" id="PS50043"/>
    </source>
</evidence>
<dbReference type="GO" id="GO:0006355">
    <property type="term" value="P:regulation of DNA-templated transcription"/>
    <property type="evidence" value="ECO:0007669"/>
    <property type="project" value="InterPro"/>
</dbReference>
<dbReference type="Gene3D" id="3.40.50.300">
    <property type="entry name" value="P-loop containing nucleotide triphosphate hydrolases"/>
    <property type="match status" value="1"/>
</dbReference>
<accession>A0A239JIP6</accession>
<feature type="compositionally biased region" description="Basic residues" evidence="3">
    <location>
        <begin position="810"/>
        <end position="827"/>
    </location>
</feature>
<dbReference type="InterPro" id="IPR016032">
    <property type="entry name" value="Sig_transdc_resp-reg_C-effctor"/>
</dbReference>
<feature type="region of interest" description="Disordered" evidence="3">
    <location>
        <begin position="809"/>
        <end position="833"/>
    </location>
</feature>
<dbReference type="OrthoDB" id="8482304at2"/>